<dbReference type="Gene3D" id="3.40.50.620">
    <property type="entry name" value="HUPs"/>
    <property type="match status" value="1"/>
</dbReference>
<evidence type="ECO:0000256" key="8">
    <source>
        <dbReference type="ARBA" id="ARBA00039149"/>
    </source>
</evidence>
<dbReference type="OrthoDB" id="448104at2759"/>
<keyword evidence="4" id="KW-0547">Nucleotide-binding</keyword>
<dbReference type="PANTHER" id="PTHR42914:SF1">
    <property type="entry name" value="7-CYANO-7-DEAZAGUANINE SYNTHASE"/>
    <property type="match status" value="1"/>
</dbReference>
<reference evidence="10 11" key="1">
    <citation type="journal article" date="2018" name="Plant J.">
        <title>Genome sequences of Chlorella sorokiniana UTEX 1602 and Micractinium conductrix SAG 241.80: implications to maltose excretion by a green alga.</title>
        <authorList>
            <person name="Arriola M.B."/>
            <person name="Velmurugan N."/>
            <person name="Zhang Y."/>
            <person name="Plunkett M.H."/>
            <person name="Hondzo H."/>
            <person name="Barney B.M."/>
        </authorList>
    </citation>
    <scope>NUCLEOTIDE SEQUENCE [LARGE SCALE GENOMIC DNA]</scope>
    <source>
        <strain evidence="11">UTEX 1602</strain>
    </source>
</reference>
<dbReference type="Pfam" id="PF06508">
    <property type="entry name" value="QueC"/>
    <property type="match status" value="1"/>
</dbReference>
<sequence>MMRQGTDLACRMSAAALATPGAAGALPGALATALRALGAAQMRGFTTGKPLGPRYQVTTRSMLDEPANPGAKQGATVVLVSGGVESAALLSYYNHWDHAHTLYPLFVDYGQRNAKQEERAQREICRNLDLEFNSINASMVSHQLNLATSGHRYHDPLPHRNMLLLSLAASFAADCNASNVAICLDKDDLGVYSSATLPFLHNVQDLYQSLQPPLALLMPLISLRKHQVIKLGQQVRAPWHLTYSCAEGGAEPCGKCARCMLRAQAFEEAEVEDPLLAQQQKRRQQ</sequence>
<evidence type="ECO:0000256" key="1">
    <source>
        <dbReference type="ARBA" id="ARBA00005061"/>
    </source>
</evidence>
<dbReference type="AlphaFoldDB" id="A0A2P6TH59"/>
<evidence type="ECO:0000256" key="5">
    <source>
        <dbReference type="ARBA" id="ARBA00022833"/>
    </source>
</evidence>
<evidence type="ECO:0000313" key="11">
    <source>
        <dbReference type="Proteomes" id="UP000239899"/>
    </source>
</evidence>
<gene>
    <name evidence="10" type="ORF">C2E21_7517</name>
</gene>
<evidence type="ECO:0000256" key="7">
    <source>
        <dbReference type="ARBA" id="ARBA00037993"/>
    </source>
</evidence>
<evidence type="ECO:0000256" key="9">
    <source>
        <dbReference type="ARBA" id="ARBA00047890"/>
    </source>
</evidence>
<dbReference type="Proteomes" id="UP000239899">
    <property type="component" value="Unassembled WGS sequence"/>
</dbReference>
<evidence type="ECO:0000313" key="10">
    <source>
        <dbReference type="EMBL" id="PRW33629.1"/>
    </source>
</evidence>
<proteinExistence type="inferred from homology"/>
<protein>
    <recommendedName>
        <fullName evidence="8">7-cyano-7-deazaguanine synthase</fullName>
        <ecNumber evidence="8">6.3.4.20</ecNumber>
    </recommendedName>
</protein>
<keyword evidence="6" id="KW-0067">ATP-binding</keyword>
<dbReference type="InterPro" id="IPR018317">
    <property type="entry name" value="QueC"/>
</dbReference>
<dbReference type="GO" id="GO:0005524">
    <property type="term" value="F:ATP binding"/>
    <property type="evidence" value="ECO:0007669"/>
    <property type="project" value="UniProtKB-KW"/>
</dbReference>
<dbReference type="GO" id="GO:0016874">
    <property type="term" value="F:ligase activity"/>
    <property type="evidence" value="ECO:0007669"/>
    <property type="project" value="UniProtKB-KW"/>
</dbReference>
<comment type="similarity">
    <text evidence="7">Belongs to the QueC family.</text>
</comment>
<dbReference type="STRING" id="3076.A0A2P6TH59"/>
<evidence type="ECO:0000256" key="6">
    <source>
        <dbReference type="ARBA" id="ARBA00022840"/>
    </source>
</evidence>
<comment type="pathway">
    <text evidence="1">Purine metabolism; 7-cyano-7-deazaguanine biosynthesis.</text>
</comment>
<keyword evidence="3" id="KW-0479">Metal-binding</keyword>
<evidence type="ECO:0000256" key="3">
    <source>
        <dbReference type="ARBA" id="ARBA00022723"/>
    </source>
</evidence>
<keyword evidence="5" id="KW-0862">Zinc</keyword>
<dbReference type="GO" id="GO:0046872">
    <property type="term" value="F:metal ion binding"/>
    <property type="evidence" value="ECO:0007669"/>
    <property type="project" value="UniProtKB-KW"/>
</dbReference>
<keyword evidence="11" id="KW-1185">Reference proteome</keyword>
<dbReference type="InterPro" id="IPR014729">
    <property type="entry name" value="Rossmann-like_a/b/a_fold"/>
</dbReference>
<keyword evidence="2" id="KW-0436">Ligase</keyword>
<dbReference type="PANTHER" id="PTHR42914">
    <property type="entry name" value="7-CYANO-7-DEAZAGUANINE SYNTHASE"/>
    <property type="match status" value="1"/>
</dbReference>
<organism evidence="10 11">
    <name type="scientific">Chlorella sorokiniana</name>
    <name type="common">Freshwater green alga</name>
    <dbReference type="NCBI Taxonomy" id="3076"/>
    <lineage>
        <taxon>Eukaryota</taxon>
        <taxon>Viridiplantae</taxon>
        <taxon>Chlorophyta</taxon>
        <taxon>core chlorophytes</taxon>
        <taxon>Trebouxiophyceae</taxon>
        <taxon>Chlorellales</taxon>
        <taxon>Chlorellaceae</taxon>
        <taxon>Chlorella clade</taxon>
        <taxon>Chlorella</taxon>
    </lineage>
</organism>
<comment type="catalytic activity">
    <reaction evidence="9">
        <text>7-carboxy-7-carbaguanine + NH4(+) + 2 ATP = 7-cyano-7-carbaguanine + 2 AMP + 2 diphosphate + 2 H(+)</text>
        <dbReference type="Rhea" id="RHEA:27982"/>
        <dbReference type="ChEBI" id="CHEBI:15378"/>
        <dbReference type="ChEBI" id="CHEBI:28938"/>
        <dbReference type="ChEBI" id="CHEBI:30616"/>
        <dbReference type="ChEBI" id="CHEBI:33019"/>
        <dbReference type="ChEBI" id="CHEBI:45075"/>
        <dbReference type="ChEBI" id="CHEBI:61036"/>
        <dbReference type="ChEBI" id="CHEBI:456215"/>
        <dbReference type="EC" id="6.3.4.20"/>
    </reaction>
</comment>
<name>A0A2P6TH59_CHLSO</name>
<evidence type="ECO:0000256" key="4">
    <source>
        <dbReference type="ARBA" id="ARBA00022741"/>
    </source>
</evidence>
<accession>A0A2P6TH59</accession>
<dbReference type="SUPFAM" id="SSF52402">
    <property type="entry name" value="Adenine nucleotide alpha hydrolases-like"/>
    <property type="match status" value="1"/>
</dbReference>
<dbReference type="CDD" id="cd01995">
    <property type="entry name" value="QueC-like"/>
    <property type="match status" value="1"/>
</dbReference>
<evidence type="ECO:0000256" key="2">
    <source>
        <dbReference type="ARBA" id="ARBA00022598"/>
    </source>
</evidence>
<comment type="caution">
    <text evidence="10">The sequence shown here is derived from an EMBL/GenBank/DDBJ whole genome shotgun (WGS) entry which is preliminary data.</text>
</comment>
<dbReference type="EC" id="6.3.4.20" evidence="8"/>
<dbReference type="EMBL" id="LHPG02000016">
    <property type="protein sequence ID" value="PRW33629.1"/>
    <property type="molecule type" value="Genomic_DNA"/>
</dbReference>